<dbReference type="AlphaFoldDB" id="A0A6L5YWB9"/>
<evidence type="ECO:0000259" key="8">
    <source>
        <dbReference type="PROSITE" id="PS00715"/>
    </source>
</evidence>
<accession>A0A6L5YWB9</accession>
<dbReference type="PROSITE" id="PS00716">
    <property type="entry name" value="SIGMA70_2"/>
    <property type="match status" value="1"/>
</dbReference>
<dbReference type="FunFam" id="1.10.601.10:FF:000001">
    <property type="entry name" value="RNA polymerase sigma factor SigA"/>
    <property type="match status" value="1"/>
</dbReference>
<dbReference type="Pfam" id="PF04545">
    <property type="entry name" value="Sigma70_r4"/>
    <property type="match status" value="1"/>
</dbReference>
<evidence type="ECO:0000256" key="5">
    <source>
        <dbReference type="ARBA" id="ARBA00023163"/>
    </source>
</evidence>
<organism evidence="10 11">
    <name type="scientific">Halovulum marinum</name>
    <dbReference type="NCBI Taxonomy" id="2662447"/>
    <lineage>
        <taxon>Bacteria</taxon>
        <taxon>Pseudomonadati</taxon>
        <taxon>Pseudomonadota</taxon>
        <taxon>Alphaproteobacteria</taxon>
        <taxon>Rhodobacterales</taxon>
        <taxon>Paracoccaceae</taxon>
        <taxon>Halovulum</taxon>
    </lineage>
</organism>
<dbReference type="InterPro" id="IPR013324">
    <property type="entry name" value="RNA_pol_sigma_r3/r4-like"/>
</dbReference>
<dbReference type="SUPFAM" id="SSF88946">
    <property type="entry name" value="Sigma2 domain of RNA polymerase sigma factors"/>
    <property type="match status" value="1"/>
</dbReference>
<dbReference type="InterPro" id="IPR007631">
    <property type="entry name" value="RNA_pol_sigma_70_non-ess"/>
</dbReference>
<dbReference type="InterPro" id="IPR028630">
    <property type="entry name" value="Sigma70_RpoD"/>
</dbReference>
<dbReference type="InterPro" id="IPR042189">
    <property type="entry name" value="RNA_pol_sigma_70_r1_1_sf"/>
</dbReference>
<dbReference type="Gene3D" id="1.10.10.10">
    <property type="entry name" value="Winged helix-like DNA-binding domain superfamily/Winged helix DNA-binding domain"/>
    <property type="match status" value="2"/>
</dbReference>
<gene>
    <name evidence="6 10" type="primary">rpoD</name>
    <name evidence="10" type="ORF">GE300_03075</name>
</gene>
<feature type="compositionally biased region" description="Low complexity" evidence="7">
    <location>
        <begin position="206"/>
        <end position="239"/>
    </location>
</feature>
<dbReference type="InterPro" id="IPR007627">
    <property type="entry name" value="RNA_pol_sigma70_r2"/>
</dbReference>
<evidence type="ECO:0000256" key="6">
    <source>
        <dbReference type="HAMAP-Rule" id="MF_00963"/>
    </source>
</evidence>
<keyword evidence="1 6" id="KW-0963">Cytoplasm</keyword>
<proteinExistence type="inferred from homology"/>
<evidence type="ECO:0000256" key="1">
    <source>
        <dbReference type="ARBA" id="ARBA00022490"/>
    </source>
</evidence>
<dbReference type="InterPro" id="IPR007630">
    <property type="entry name" value="RNA_pol_sigma70_r4"/>
</dbReference>
<keyword evidence="11" id="KW-1185">Reference proteome</keyword>
<dbReference type="Pfam" id="PF04542">
    <property type="entry name" value="Sigma70_r2"/>
    <property type="match status" value="1"/>
</dbReference>
<keyword evidence="5 6" id="KW-0804">Transcription</keyword>
<dbReference type="CDD" id="cd06171">
    <property type="entry name" value="Sigma70_r4"/>
    <property type="match status" value="1"/>
</dbReference>
<evidence type="ECO:0000256" key="7">
    <source>
        <dbReference type="SAM" id="MobiDB-lite"/>
    </source>
</evidence>
<reference evidence="10 11" key="1">
    <citation type="submission" date="2019-10" db="EMBL/GenBank/DDBJ databases">
        <title>Cognatihalovulum marinum gen. nov. sp. nov., a new member of the family Rhodobacteraceae isolated from deep seawater of the Northwest Indian Ocean.</title>
        <authorList>
            <person name="Ruan C."/>
            <person name="Wang J."/>
            <person name="Zheng X."/>
            <person name="Song L."/>
            <person name="Zhu Y."/>
            <person name="Huang Y."/>
            <person name="Lu Z."/>
            <person name="Du W."/>
            <person name="Huang L."/>
            <person name="Dai X."/>
        </authorList>
    </citation>
    <scope>NUCLEOTIDE SEQUENCE [LARGE SCALE GENOMIC DNA]</scope>
    <source>
        <strain evidence="10 11">2CG4</strain>
    </source>
</reference>
<comment type="function">
    <text evidence="6">Sigma factors are initiation factors that promote the attachment of RNA polymerase to specific initiation sites and are then released. This sigma factor is the primary sigma factor during exponential growth.</text>
</comment>
<feature type="domain" description="RNA polymerase sigma-70" evidence="9">
    <location>
        <begin position="634"/>
        <end position="660"/>
    </location>
</feature>
<dbReference type="NCBIfam" id="NF004208">
    <property type="entry name" value="PRK05658.1"/>
    <property type="match status" value="1"/>
</dbReference>
<dbReference type="RefSeq" id="WP_154444711.1">
    <property type="nucleotide sequence ID" value="NZ_WIND01000001.1"/>
</dbReference>
<dbReference type="NCBIfam" id="TIGR02937">
    <property type="entry name" value="sigma70-ECF"/>
    <property type="match status" value="1"/>
</dbReference>
<feature type="short sequence motif" description="Interaction with polymerase core subunit RpoC" evidence="6">
    <location>
        <begin position="465"/>
        <end position="468"/>
    </location>
</feature>
<protein>
    <recommendedName>
        <fullName evidence="6">RNA polymerase sigma factor RpoD</fullName>
    </recommendedName>
    <alternativeName>
        <fullName evidence="6">Sigma-70</fullName>
    </alternativeName>
</protein>
<dbReference type="Pfam" id="PF04546">
    <property type="entry name" value="Sigma70_ner"/>
    <property type="match status" value="1"/>
</dbReference>
<dbReference type="EMBL" id="WIND01000001">
    <property type="protein sequence ID" value="MSU88601.1"/>
    <property type="molecule type" value="Genomic_DNA"/>
</dbReference>
<feature type="compositionally biased region" description="Acidic residues" evidence="7">
    <location>
        <begin position="240"/>
        <end position="251"/>
    </location>
</feature>
<dbReference type="InterPro" id="IPR050239">
    <property type="entry name" value="Sigma-70_RNA_pol_init_factors"/>
</dbReference>
<dbReference type="FunFam" id="1.10.10.10:FF:000002">
    <property type="entry name" value="RNA polymerase sigma factor SigA"/>
    <property type="match status" value="1"/>
</dbReference>
<evidence type="ECO:0000259" key="9">
    <source>
        <dbReference type="PROSITE" id="PS00716"/>
    </source>
</evidence>
<keyword evidence="3 6" id="KW-0731">Sigma factor</keyword>
<dbReference type="GO" id="GO:0003677">
    <property type="term" value="F:DNA binding"/>
    <property type="evidence" value="ECO:0007669"/>
    <property type="project" value="UniProtKB-UniRule"/>
</dbReference>
<dbReference type="InterPro" id="IPR012760">
    <property type="entry name" value="RNA_pol_sigma_RpoD_C"/>
</dbReference>
<dbReference type="FunFam" id="1.10.10.10:FF:000004">
    <property type="entry name" value="RNA polymerase sigma factor SigA"/>
    <property type="match status" value="1"/>
</dbReference>
<dbReference type="InterPro" id="IPR007624">
    <property type="entry name" value="RNA_pol_sigma70_r3"/>
</dbReference>
<evidence type="ECO:0000313" key="11">
    <source>
        <dbReference type="Proteomes" id="UP000474957"/>
    </source>
</evidence>
<dbReference type="InterPro" id="IPR036388">
    <property type="entry name" value="WH-like_DNA-bd_sf"/>
</dbReference>
<evidence type="ECO:0000256" key="2">
    <source>
        <dbReference type="ARBA" id="ARBA00023015"/>
    </source>
</evidence>
<dbReference type="InterPro" id="IPR013325">
    <property type="entry name" value="RNA_pol_sigma_r2"/>
</dbReference>
<dbReference type="Gene3D" id="1.10.601.10">
    <property type="entry name" value="RNA Polymerase Primary Sigma Factor"/>
    <property type="match status" value="1"/>
</dbReference>
<dbReference type="InterPro" id="IPR014284">
    <property type="entry name" value="RNA_pol_sigma-70_dom"/>
</dbReference>
<dbReference type="PANTHER" id="PTHR30603:SF60">
    <property type="entry name" value="RNA POLYMERASE SIGMA FACTOR RPOD"/>
    <property type="match status" value="1"/>
</dbReference>
<dbReference type="PROSITE" id="PS00715">
    <property type="entry name" value="SIGMA70_1"/>
    <property type="match status" value="1"/>
</dbReference>
<comment type="similarity">
    <text evidence="6">Belongs to the sigma-70 factor family. RpoD/SigA subfamily.</text>
</comment>
<dbReference type="Pfam" id="PF03979">
    <property type="entry name" value="Sigma70_r1_1"/>
    <property type="match status" value="1"/>
</dbReference>
<dbReference type="PRINTS" id="PR00046">
    <property type="entry name" value="SIGMA70FCT"/>
</dbReference>
<dbReference type="Pfam" id="PF00140">
    <property type="entry name" value="Sigma70_r1_2"/>
    <property type="match status" value="1"/>
</dbReference>
<keyword evidence="2 6" id="KW-0805">Transcription regulation</keyword>
<feature type="region of interest" description="Sigma-70 factor domain-2" evidence="6">
    <location>
        <begin position="441"/>
        <end position="511"/>
    </location>
</feature>
<dbReference type="Gene3D" id="1.10.220.120">
    <property type="entry name" value="Sigma-70 factor, region 1.1"/>
    <property type="match status" value="1"/>
</dbReference>
<dbReference type="GO" id="GO:0006352">
    <property type="term" value="P:DNA-templated transcription initiation"/>
    <property type="evidence" value="ECO:0007669"/>
    <property type="project" value="UniProtKB-UniRule"/>
</dbReference>
<feature type="region of interest" description="Disordered" evidence="7">
    <location>
        <begin position="79"/>
        <end position="114"/>
    </location>
</feature>
<feature type="region of interest" description="Sigma-70 factor domain-3" evidence="6">
    <location>
        <begin position="520"/>
        <end position="596"/>
    </location>
</feature>
<dbReference type="SUPFAM" id="SSF88659">
    <property type="entry name" value="Sigma3 and sigma4 domains of RNA polymerase sigma factors"/>
    <property type="match status" value="2"/>
</dbReference>
<evidence type="ECO:0000256" key="3">
    <source>
        <dbReference type="ARBA" id="ARBA00023082"/>
    </source>
</evidence>
<feature type="DNA-binding region" description="H-T-H motif" evidence="6">
    <location>
        <begin position="635"/>
        <end position="654"/>
    </location>
</feature>
<dbReference type="Pfam" id="PF04539">
    <property type="entry name" value="Sigma70_r3"/>
    <property type="match status" value="1"/>
</dbReference>
<name>A0A6L5YWB9_9RHOB</name>
<comment type="caution">
    <text evidence="10">The sequence shown here is derived from an EMBL/GenBank/DDBJ whole genome shotgun (WGS) entry which is preliminary data.</text>
</comment>
<feature type="domain" description="RNA polymerase sigma-70" evidence="8">
    <location>
        <begin position="465"/>
        <end position="478"/>
    </location>
</feature>
<dbReference type="NCBIfam" id="TIGR02393">
    <property type="entry name" value="RpoD_Cterm"/>
    <property type="match status" value="1"/>
</dbReference>
<feature type="region of interest" description="Sigma-70 factor domain-4" evidence="6">
    <location>
        <begin position="609"/>
        <end position="662"/>
    </location>
</feature>
<evidence type="ECO:0000313" key="10">
    <source>
        <dbReference type="EMBL" id="MSU88601.1"/>
    </source>
</evidence>
<comment type="subcellular location">
    <subcellularLocation>
        <location evidence="6">Cytoplasm</location>
    </subcellularLocation>
</comment>
<dbReference type="InterPro" id="IPR009042">
    <property type="entry name" value="RNA_pol_sigma70_r1_2"/>
</dbReference>
<dbReference type="HAMAP" id="MF_00963">
    <property type="entry name" value="Sigma70_RpoD_SigA"/>
    <property type="match status" value="1"/>
</dbReference>
<dbReference type="InterPro" id="IPR007127">
    <property type="entry name" value="RNA_pol_sigma_70_r1_1"/>
</dbReference>
<keyword evidence="4 6" id="KW-0238">DNA-binding</keyword>
<sequence>MAAKDNDQPKSDDTQDMSNVSLDMSQAAVKKMIAQAKVRGYITYDELNEVMPSDQVSSEQIEDVMAMLSEIGINVIEAEEADEDADAGSTEVATTGSGSGSRELATTTASSESLDRTDDPVRMYLREMGSVELLSREGEIAIAKRIEAGRNTMIAGLCESPLTFQAITIWRDELLEEAIMLRDVIDLETTFGAAMEGDDAEEPITPAGAPAAAGAAPASAPAADAAGAPAEPAAEGSGDSAEDDVDEEEEQANLSLAAMEAQLKPQVLDTLDRIALDYTRLAEMQDSRMQATMTAGESFSLQQEQDYQRLRSEIVELVNSLHLHNNRIEALVDQLYGINRKIMSLDSAMVKLADQSRITRRDFIDEYRGSELDPGWVERVAQLPGRGWDLLTGKHGEEVGQIRTEMAEVGQYVGVDISEFRRIVSQVQKGEKEARIAKKEMVEANLRLVISIAKKYTNRGLQFLDLIQEGNIGLMKAVDKFEYRRGYKFSTYATWWIRQAITRSIADQARTIRIPVHMIETINKLVRTGRQMLHEIGREPTPEELAEKLQMPLEKVRKVMKIAKEPISLETPIGDEEDSQLGDFIEDKNAVLPLDSAIQGNLKETTTRVLASLTPREERVLRMRFGIGMNTDHTLEEVGQQFSVTRERIRQIEAKALRKLKHPSRSRKLRSFLDQ</sequence>
<dbReference type="InterPro" id="IPR000943">
    <property type="entry name" value="RNA_pol_sigma70"/>
</dbReference>
<dbReference type="GO" id="GO:0016987">
    <property type="term" value="F:sigma factor activity"/>
    <property type="evidence" value="ECO:0007669"/>
    <property type="project" value="UniProtKB-UniRule"/>
</dbReference>
<dbReference type="Proteomes" id="UP000474957">
    <property type="component" value="Unassembled WGS sequence"/>
</dbReference>
<comment type="subunit">
    <text evidence="6">Interacts transiently with the RNA polymerase catalytic core.</text>
</comment>
<dbReference type="GO" id="GO:0005737">
    <property type="term" value="C:cytoplasm"/>
    <property type="evidence" value="ECO:0007669"/>
    <property type="project" value="UniProtKB-SubCell"/>
</dbReference>
<evidence type="ECO:0000256" key="4">
    <source>
        <dbReference type="ARBA" id="ARBA00023125"/>
    </source>
</evidence>
<feature type="region of interest" description="Disordered" evidence="7">
    <location>
        <begin position="198"/>
        <end position="252"/>
    </location>
</feature>
<dbReference type="PANTHER" id="PTHR30603">
    <property type="entry name" value="RNA POLYMERASE SIGMA FACTOR RPO"/>
    <property type="match status" value="1"/>
</dbReference>